<evidence type="ECO:0000256" key="1">
    <source>
        <dbReference type="ARBA" id="ARBA00004137"/>
    </source>
</evidence>
<dbReference type="FunCoup" id="A0A1J7J0E5">
    <property type="interactions" value="106"/>
</dbReference>
<keyword evidence="5" id="KW-0999">Mitochondrion inner membrane</keyword>
<comment type="similarity">
    <text evidence="2 12">Belongs to the taffazin family.</text>
</comment>
<keyword evidence="16" id="KW-1185">Reference proteome</keyword>
<name>A0A1J7J0E5_9PEZI</name>
<evidence type="ECO:0000256" key="12">
    <source>
        <dbReference type="RuleBase" id="RU365062"/>
    </source>
</evidence>
<evidence type="ECO:0000256" key="10">
    <source>
        <dbReference type="ARBA" id="ARBA00024323"/>
    </source>
</evidence>
<comment type="catalytic activity">
    <reaction evidence="11">
        <text>1'-[1,2-diacyl-sn-glycero-3-phospho],3'-[1-acyl-sn-glycero-3-phospho]-glycerol + a 1,2-diacyl-sn-glycero-3-phosphocholine = a cardiolipin + a 1-acyl-sn-glycero-3-phosphocholine</text>
        <dbReference type="Rhea" id="RHEA:33731"/>
        <dbReference type="ChEBI" id="CHEBI:57643"/>
        <dbReference type="ChEBI" id="CHEBI:58168"/>
        <dbReference type="ChEBI" id="CHEBI:62237"/>
        <dbReference type="ChEBI" id="CHEBI:64743"/>
    </reaction>
    <physiologicalReaction direction="left-to-right" evidence="11">
        <dbReference type="Rhea" id="RHEA:33732"/>
    </physiologicalReaction>
    <physiologicalReaction direction="right-to-left" evidence="11">
        <dbReference type="Rhea" id="RHEA:33733"/>
    </physiologicalReaction>
</comment>
<dbReference type="PANTHER" id="PTHR12497:SF0">
    <property type="entry name" value="TAFAZZIN"/>
    <property type="match status" value="1"/>
</dbReference>
<organism evidence="15 16">
    <name type="scientific">Coniochaeta ligniaria NRRL 30616</name>
    <dbReference type="NCBI Taxonomy" id="1408157"/>
    <lineage>
        <taxon>Eukaryota</taxon>
        <taxon>Fungi</taxon>
        <taxon>Dikarya</taxon>
        <taxon>Ascomycota</taxon>
        <taxon>Pezizomycotina</taxon>
        <taxon>Sordariomycetes</taxon>
        <taxon>Sordariomycetidae</taxon>
        <taxon>Coniochaetales</taxon>
        <taxon>Coniochaetaceae</taxon>
        <taxon>Coniochaeta</taxon>
    </lineage>
</organism>
<dbReference type="SUPFAM" id="SSF69593">
    <property type="entry name" value="Glycerol-3-phosphate (1)-acyltransferase"/>
    <property type="match status" value="1"/>
</dbReference>
<dbReference type="GO" id="GO:0097250">
    <property type="term" value="P:mitochondrial respirasome assembly"/>
    <property type="evidence" value="ECO:0007669"/>
    <property type="project" value="EnsemblFungi"/>
</dbReference>
<dbReference type="EMBL" id="KV875094">
    <property type="protein sequence ID" value="OIW33214.1"/>
    <property type="molecule type" value="Genomic_DNA"/>
</dbReference>
<dbReference type="GO" id="GO:0008654">
    <property type="term" value="P:phospholipid biosynthetic process"/>
    <property type="evidence" value="ECO:0007669"/>
    <property type="project" value="EnsemblFungi"/>
</dbReference>
<dbReference type="GO" id="GO:0005741">
    <property type="term" value="C:mitochondrial outer membrane"/>
    <property type="evidence" value="ECO:0007669"/>
    <property type="project" value="UniProtKB-SubCell"/>
</dbReference>
<evidence type="ECO:0000256" key="13">
    <source>
        <dbReference type="SAM" id="MobiDB-lite"/>
    </source>
</evidence>
<evidence type="ECO:0000256" key="4">
    <source>
        <dbReference type="ARBA" id="ARBA00022787"/>
    </source>
</evidence>
<keyword evidence="9 15" id="KW-0012">Acyltransferase</keyword>
<keyword evidence="4" id="KW-1000">Mitochondrion outer membrane</keyword>
<dbReference type="InterPro" id="IPR000872">
    <property type="entry name" value="Tafazzin"/>
</dbReference>
<evidence type="ECO:0000313" key="16">
    <source>
        <dbReference type="Proteomes" id="UP000182658"/>
    </source>
</evidence>
<evidence type="ECO:0000313" key="15">
    <source>
        <dbReference type="EMBL" id="OIW33214.1"/>
    </source>
</evidence>
<feature type="region of interest" description="Disordered" evidence="13">
    <location>
        <begin position="150"/>
        <end position="169"/>
    </location>
</feature>
<feature type="domain" description="Phospholipid/glycerol acyltransferase" evidence="14">
    <location>
        <begin position="65"/>
        <end position="246"/>
    </location>
</feature>
<dbReference type="STRING" id="1408157.A0A1J7J0E5"/>
<protein>
    <recommendedName>
        <fullName evidence="12">Tafazzin family protein</fullName>
    </recommendedName>
</protein>
<gene>
    <name evidence="15" type="ORF">CONLIGDRAFT_628101</name>
</gene>
<keyword evidence="6" id="KW-0443">Lipid metabolism</keyword>
<evidence type="ECO:0000259" key="14">
    <source>
        <dbReference type="SMART" id="SM00563"/>
    </source>
</evidence>
<evidence type="ECO:0000256" key="9">
    <source>
        <dbReference type="ARBA" id="ARBA00023315"/>
    </source>
</evidence>
<feature type="region of interest" description="Disordered" evidence="13">
    <location>
        <begin position="345"/>
        <end position="380"/>
    </location>
</feature>
<feature type="compositionally biased region" description="Polar residues" evidence="13">
    <location>
        <begin position="159"/>
        <end position="169"/>
    </location>
</feature>
<dbReference type="InParanoid" id="A0A1J7J0E5"/>
<keyword evidence="8" id="KW-0472">Membrane</keyword>
<dbReference type="GO" id="GO:0042773">
    <property type="term" value="P:ATP synthesis coupled electron transport"/>
    <property type="evidence" value="ECO:0007669"/>
    <property type="project" value="EnsemblFungi"/>
</dbReference>
<evidence type="ECO:0000256" key="6">
    <source>
        <dbReference type="ARBA" id="ARBA00023098"/>
    </source>
</evidence>
<dbReference type="InterPro" id="IPR002123">
    <property type="entry name" value="Plipid/glycerol_acylTrfase"/>
</dbReference>
<sequence length="380" mass="42954">MSAPTGGQQGPSLPWRVTSSLVMGVSSCISKAFLFGLSKTEVYGLQRFLDILDSRADPAKRQRGLITVSNHISVLDDPVIWSVLPLGYTFRPQNARWGLGAHDICFTNKLFANFFTYGQVLPTHRLKHSQHGGLFQPTFTEAIRLLSSPSTSPSEALSQASPPSDPFSSGTLTYTYPKTFTTTGQDVVPSPSIHPINRHSWIHIFPEGAVHQHPALDMRYFRWGISRLILESEPLPDVVPIFIDGFQRVMPEDRTFPRFLPRIRKQIRVAFGDVLDSEAVFGDLRKRWKELVERRRNGMNRVGGDEVLGELRDEELRDGPEAREIRIEVARRVREEVMKLRRQMGYPEGDPTLGDAETWAKEKQGKRYRSAVDGSLISQD</sequence>
<accession>A0A1J7J0E5</accession>
<dbReference type="AlphaFoldDB" id="A0A1J7J0E5"/>
<evidence type="ECO:0000256" key="7">
    <source>
        <dbReference type="ARBA" id="ARBA00023128"/>
    </source>
</evidence>
<dbReference type="PANTHER" id="PTHR12497">
    <property type="entry name" value="TAZ PROTEIN TAFAZZIN"/>
    <property type="match status" value="1"/>
</dbReference>
<evidence type="ECO:0000256" key="3">
    <source>
        <dbReference type="ARBA" id="ARBA00022679"/>
    </source>
</evidence>
<dbReference type="Proteomes" id="UP000182658">
    <property type="component" value="Unassembled WGS sequence"/>
</dbReference>
<dbReference type="GO" id="GO:0047184">
    <property type="term" value="F:1-acylglycerophosphocholine O-acyltransferase activity"/>
    <property type="evidence" value="ECO:0007669"/>
    <property type="project" value="EnsemblFungi"/>
</dbReference>
<proteinExistence type="inferred from homology"/>
<keyword evidence="7" id="KW-0496">Mitochondrion</keyword>
<evidence type="ECO:0000256" key="8">
    <source>
        <dbReference type="ARBA" id="ARBA00023136"/>
    </source>
</evidence>
<evidence type="ECO:0000256" key="11">
    <source>
        <dbReference type="ARBA" id="ARBA00047906"/>
    </source>
</evidence>
<keyword evidence="3 15" id="KW-0808">Transferase</keyword>
<dbReference type="GO" id="GO:0005743">
    <property type="term" value="C:mitochondrial inner membrane"/>
    <property type="evidence" value="ECO:0007669"/>
    <property type="project" value="UniProtKB-SubCell"/>
</dbReference>
<dbReference type="PRINTS" id="PR00979">
    <property type="entry name" value="TAFAZZIN"/>
</dbReference>
<dbReference type="OrthoDB" id="193467at2759"/>
<dbReference type="SMART" id="SM00563">
    <property type="entry name" value="PlsC"/>
    <property type="match status" value="1"/>
</dbReference>
<dbReference type="GO" id="GO:0035965">
    <property type="term" value="P:cardiolipin acyl-chain remodeling"/>
    <property type="evidence" value="ECO:0007669"/>
    <property type="project" value="EnsemblFungi"/>
</dbReference>
<comment type="subcellular location">
    <subcellularLocation>
        <location evidence="1">Mitochondrion inner membrane</location>
        <topology evidence="1">Peripheral membrane protein</topology>
        <orientation evidence="1">Intermembrane side</orientation>
    </subcellularLocation>
    <subcellularLocation>
        <location evidence="10">Mitochondrion outer membrane</location>
        <topology evidence="10">Peripheral membrane protein</topology>
        <orientation evidence="10">Intermembrane side</orientation>
    </subcellularLocation>
</comment>
<dbReference type="GO" id="GO:0007007">
    <property type="term" value="P:inner mitochondrial membrane organization"/>
    <property type="evidence" value="ECO:0007669"/>
    <property type="project" value="EnsemblFungi"/>
</dbReference>
<reference evidence="15 16" key="1">
    <citation type="submission" date="2016-10" db="EMBL/GenBank/DDBJ databases">
        <title>Draft genome sequence of Coniochaeta ligniaria NRRL30616, a lignocellulolytic fungus for bioabatement of inhibitors in plant biomass hydrolysates.</title>
        <authorList>
            <consortium name="DOE Joint Genome Institute"/>
            <person name="Jimenez D.J."/>
            <person name="Hector R.E."/>
            <person name="Riley R."/>
            <person name="Sun H."/>
            <person name="Grigoriev I.V."/>
            <person name="Van Elsas J.D."/>
            <person name="Nichols N.N."/>
        </authorList>
    </citation>
    <scope>NUCLEOTIDE SEQUENCE [LARGE SCALE GENOMIC DNA]</scope>
    <source>
        <strain evidence="15 16">NRRL 30616</strain>
    </source>
</reference>
<evidence type="ECO:0000256" key="2">
    <source>
        <dbReference type="ARBA" id="ARBA00010524"/>
    </source>
</evidence>
<evidence type="ECO:0000256" key="5">
    <source>
        <dbReference type="ARBA" id="ARBA00022792"/>
    </source>
</evidence>